<dbReference type="STRING" id="542762.A0A4V3WJX1"/>
<organism evidence="1 2">
    <name type="scientific">Camellia sinensis var. sinensis</name>
    <name type="common">China tea</name>
    <dbReference type="NCBI Taxonomy" id="542762"/>
    <lineage>
        <taxon>Eukaryota</taxon>
        <taxon>Viridiplantae</taxon>
        <taxon>Streptophyta</taxon>
        <taxon>Embryophyta</taxon>
        <taxon>Tracheophyta</taxon>
        <taxon>Spermatophyta</taxon>
        <taxon>Magnoliopsida</taxon>
        <taxon>eudicotyledons</taxon>
        <taxon>Gunneridae</taxon>
        <taxon>Pentapetalae</taxon>
        <taxon>asterids</taxon>
        <taxon>Ericales</taxon>
        <taxon>Theaceae</taxon>
        <taxon>Camellia</taxon>
    </lineage>
</organism>
<dbReference type="AlphaFoldDB" id="A0A4V3WJX1"/>
<accession>A0A4V3WJX1</accession>
<reference evidence="1 2" key="1">
    <citation type="journal article" date="2018" name="Proc. Natl. Acad. Sci. U.S.A.">
        <title>Draft genome sequence of Camellia sinensis var. sinensis provides insights into the evolution of the tea genome and tea quality.</title>
        <authorList>
            <person name="Wei C."/>
            <person name="Yang H."/>
            <person name="Wang S."/>
            <person name="Zhao J."/>
            <person name="Liu C."/>
            <person name="Gao L."/>
            <person name="Xia E."/>
            <person name="Lu Y."/>
            <person name="Tai Y."/>
            <person name="She G."/>
            <person name="Sun J."/>
            <person name="Cao H."/>
            <person name="Tong W."/>
            <person name="Gao Q."/>
            <person name="Li Y."/>
            <person name="Deng W."/>
            <person name="Jiang X."/>
            <person name="Wang W."/>
            <person name="Chen Q."/>
            <person name="Zhang S."/>
            <person name="Li H."/>
            <person name="Wu J."/>
            <person name="Wang P."/>
            <person name="Li P."/>
            <person name="Shi C."/>
            <person name="Zheng F."/>
            <person name="Jian J."/>
            <person name="Huang B."/>
            <person name="Shan D."/>
            <person name="Shi M."/>
            <person name="Fang C."/>
            <person name="Yue Y."/>
            <person name="Li F."/>
            <person name="Li D."/>
            <person name="Wei S."/>
            <person name="Han B."/>
            <person name="Jiang C."/>
            <person name="Yin Y."/>
            <person name="Xia T."/>
            <person name="Zhang Z."/>
            <person name="Bennetzen J.L."/>
            <person name="Zhao S."/>
            <person name="Wan X."/>
        </authorList>
    </citation>
    <scope>NUCLEOTIDE SEQUENCE [LARGE SCALE GENOMIC DNA]</scope>
    <source>
        <strain evidence="2">cv. Shuchazao</strain>
        <tissue evidence="1">Leaf</tissue>
    </source>
</reference>
<gene>
    <name evidence="1" type="ORF">TEA_003788</name>
</gene>
<evidence type="ECO:0000313" key="1">
    <source>
        <dbReference type="EMBL" id="THF98576.1"/>
    </source>
</evidence>
<dbReference type="PANTHER" id="PTHR45005:SF2">
    <property type="entry name" value="PROTEIN HLB1"/>
    <property type="match status" value="1"/>
</dbReference>
<protein>
    <submittedName>
        <fullName evidence="1">Uncharacterized protein</fullName>
    </submittedName>
</protein>
<evidence type="ECO:0000313" key="2">
    <source>
        <dbReference type="Proteomes" id="UP000306102"/>
    </source>
</evidence>
<proteinExistence type="predicted"/>
<keyword evidence="2" id="KW-1185">Reference proteome</keyword>
<dbReference type="InterPro" id="IPR053277">
    <property type="entry name" value="Endomembrane_traffic_mod"/>
</dbReference>
<dbReference type="PANTHER" id="PTHR45005">
    <property type="match status" value="1"/>
</dbReference>
<name>A0A4V3WJX1_CAMSN</name>
<dbReference type="EMBL" id="SDRB02012172">
    <property type="protein sequence ID" value="THF98576.1"/>
    <property type="molecule type" value="Genomic_DNA"/>
</dbReference>
<dbReference type="Proteomes" id="UP000306102">
    <property type="component" value="Unassembled WGS sequence"/>
</dbReference>
<sequence length="177" mass="19312">MQVSADNVSPDSSSASKDDLLGEACKKYDEATHLCPTLHDFRAAIQLQFDFHRAIYNLGTVLYGLAEDTSRTGGSVNVKEVSSNELFSQSAIYIAAAHALKPTYSSSVVEHPAPPPEPPPPSLTQICSVIAVDEDEELKSTMREVEVVVDLSLNRFTSLHRHRSASSSPKIQNLWEG</sequence>
<comment type="caution">
    <text evidence="1">The sequence shown here is derived from an EMBL/GenBank/DDBJ whole genome shotgun (WGS) entry which is preliminary data.</text>
</comment>